<sequence length="95" mass="9467">MAVTRTAAFGPFLMVVLAWAALAAAVGTRARAFMVAAASTYAAFNMVGVIPALTEGGSQPVFLTSLAGNGLVLVALAIASARPERSAVTAKQGTG</sequence>
<evidence type="ECO:0000313" key="2">
    <source>
        <dbReference type="EMBL" id="GAA1633681.1"/>
    </source>
</evidence>
<reference evidence="2 3" key="1">
    <citation type="journal article" date="2019" name="Int. J. Syst. Evol. Microbiol.">
        <title>The Global Catalogue of Microorganisms (GCM) 10K type strain sequencing project: providing services to taxonomists for standard genome sequencing and annotation.</title>
        <authorList>
            <consortium name="The Broad Institute Genomics Platform"/>
            <consortium name="The Broad Institute Genome Sequencing Center for Infectious Disease"/>
            <person name="Wu L."/>
            <person name="Ma J."/>
        </authorList>
    </citation>
    <scope>NUCLEOTIDE SEQUENCE [LARGE SCALE GENOMIC DNA]</scope>
    <source>
        <strain evidence="2 3">JCM 14306</strain>
    </source>
</reference>
<evidence type="ECO:0000256" key="1">
    <source>
        <dbReference type="SAM" id="Phobius"/>
    </source>
</evidence>
<organism evidence="2 3">
    <name type="scientific">Kribbella alba</name>
    <dbReference type="NCBI Taxonomy" id="190197"/>
    <lineage>
        <taxon>Bacteria</taxon>
        <taxon>Bacillati</taxon>
        <taxon>Actinomycetota</taxon>
        <taxon>Actinomycetes</taxon>
        <taxon>Propionibacteriales</taxon>
        <taxon>Kribbellaceae</taxon>
        <taxon>Kribbella</taxon>
    </lineage>
</organism>
<dbReference type="RefSeq" id="WP_344111031.1">
    <property type="nucleotide sequence ID" value="NZ_BAAANE010000004.1"/>
</dbReference>
<name>A0ABN2F8K7_9ACTN</name>
<dbReference type="Proteomes" id="UP001501319">
    <property type="component" value="Unassembled WGS sequence"/>
</dbReference>
<keyword evidence="3" id="KW-1185">Reference proteome</keyword>
<comment type="caution">
    <text evidence="2">The sequence shown here is derived from an EMBL/GenBank/DDBJ whole genome shotgun (WGS) entry which is preliminary data.</text>
</comment>
<dbReference type="EMBL" id="BAAANE010000004">
    <property type="protein sequence ID" value="GAA1633681.1"/>
    <property type="molecule type" value="Genomic_DNA"/>
</dbReference>
<feature type="transmembrane region" description="Helical" evidence="1">
    <location>
        <begin position="61"/>
        <end position="81"/>
    </location>
</feature>
<protein>
    <submittedName>
        <fullName evidence="2">Uncharacterized protein</fullName>
    </submittedName>
</protein>
<accession>A0ABN2F8K7</accession>
<keyword evidence="1" id="KW-0472">Membrane</keyword>
<evidence type="ECO:0000313" key="3">
    <source>
        <dbReference type="Proteomes" id="UP001501319"/>
    </source>
</evidence>
<keyword evidence="1" id="KW-1133">Transmembrane helix</keyword>
<keyword evidence="1" id="KW-0812">Transmembrane</keyword>
<proteinExistence type="predicted"/>
<gene>
    <name evidence="2" type="ORF">GCM10009744_22790</name>
</gene>
<feature type="transmembrane region" description="Helical" evidence="1">
    <location>
        <begin position="33"/>
        <end position="54"/>
    </location>
</feature>